<organism evidence="13 14">
    <name type="scientific">Janthinobacterium fluminis</name>
    <dbReference type="NCBI Taxonomy" id="2987524"/>
    <lineage>
        <taxon>Bacteria</taxon>
        <taxon>Pseudomonadati</taxon>
        <taxon>Pseudomonadota</taxon>
        <taxon>Betaproteobacteria</taxon>
        <taxon>Burkholderiales</taxon>
        <taxon>Oxalobacteraceae</taxon>
        <taxon>Janthinobacterium</taxon>
    </lineage>
</organism>
<gene>
    <name evidence="13" type="ORF">OIK44_12390</name>
</gene>
<evidence type="ECO:0000256" key="10">
    <source>
        <dbReference type="ARBA" id="ARBA00023237"/>
    </source>
</evidence>
<reference evidence="13 14" key="1">
    <citation type="submission" date="2022-10" db="EMBL/GenBank/DDBJ databases">
        <title>Janthinobacterium sp. hw3 Genome sequencing.</title>
        <authorList>
            <person name="Park S."/>
        </authorList>
    </citation>
    <scope>NUCLEOTIDE SEQUENCE [LARGE SCALE GENOMIC DNA]</scope>
    <source>
        <strain evidence="14">hw3</strain>
    </source>
</reference>
<accession>A0ABT5K131</accession>
<feature type="domain" description="Porin" evidence="12">
    <location>
        <begin position="7"/>
        <end position="325"/>
    </location>
</feature>
<keyword evidence="5" id="KW-0812">Transmembrane</keyword>
<evidence type="ECO:0000313" key="14">
    <source>
        <dbReference type="Proteomes" id="UP001221208"/>
    </source>
</evidence>
<protein>
    <submittedName>
        <fullName evidence="13">Porin</fullName>
    </submittedName>
</protein>
<evidence type="ECO:0000256" key="7">
    <source>
        <dbReference type="ARBA" id="ARBA00023065"/>
    </source>
</evidence>
<evidence type="ECO:0000256" key="2">
    <source>
        <dbReference type="ARBA" id="ARBA00011233"/>
    </source>
</evidence>
<feature type="signal peptide" evidence="11">
    <location>
        <begin position="1"/>
        <end position="20"/>
    </location>
</feature>
<comment type="caution">
    <text evidence="13">The sequence shown here is derived from an EMBL/GenBank/DDBJ whole genome shotgun (WGS) entry which is preliminary data.</text>
</comment>
<evidence type="ECO:0000256" key="4">
    <source>
        <dbReference type="ARBA" id="ARBA00022452"/>
    </source>
</evidence>
<keyword evidence="10" id="KW-0998">Cell outer membrane</keyword>
<evidence type="ECO:0000256" key="5">
    <source>
        <dbReference type="ARBA" id="ARBA00022692"/>
    </source>
</evidence>
<keyword evidence="8" id="KW-0626">Porin</keyword>
<name>A0ABT5K131_9BURK</name>
<dbReference type="Gene3D" id="2.40.160.10">
    <property type="entry name" value="Porin"/>
    <property type="match status" value="1"/>
</dbReference>
<keyword evidence="4" id="KW-1134">Transmembrane beta strand</keyword>
<proteinExistence type="predicted"/>
<keyword evidence="6 11" id="KW-0732">Signal</keyword>
<evidence type="ECO:0000259" key="12">
    <source>
        <dbReference type="Pfam" id="PF13609"/>
    </source>
</evidence>
<comment type="subcellular location">
    <subcellularLocation>
        <location evidence="1">Cell outer membrane</location>
        <topology evidence="1">Multi-pass membrane protein</topology>
    </subcellularLocation>
</comment>
<dbReference type="RefSeq" id="WP_273671061.1">
    <property type="nucleotide sequence ID" value="NZ_JAQQXR010000004.1"/>
</dbReference>
<dbReference type="SUPFAM" id="SSF56935">
    <property type="entry name" value="Porins"/>
    <property type="match status" value="1"/>
</dbReference>
<keyword evidence="7" id="KW-0406">Ion transport</keyword>
<dbReference type="InterPro" id="IPR023614">
    <property type="entry name" value="Porin_dom_sf"/>
</dbReference>
<evidence type="ECO:0000256" key="3">
    <source>
        <dbReference type="ARBA" id="ARBA00022448"/>
    </source>
</evidence>
<evidence type="ECO:0000256" key="1">
    <source>
        <dbReference type="ARBA" id="ARBA00004571"/>
    </source>
</evidence>
<comment type="subunit">
    <text evidence="2">Homotrimer.</text>
</comment>
<sequence>MKTSLAASAILTLYSGAALAQSALTVYGVLDVGVSVDRGGVQGNATRLTSGMATQSRWGVRGSEDLGEGLSAVFGIEGGFSADKGTSTQGNTLFGRIAIVGLRGGFGSLTLGLQDTPHFSTLNAVVDPLRNGIARSNNLMTPTGVRARNSILYRSKPVNGFFGDFMYAAGEVAGDNAAGRALGGSLAYSAGPLNVRLAYHQRNNDTAVLKNTGNARNTLLGANYDFGPAKGYFGYAVDKGPNSSPLNNPAASFGGAAPVASTDSTSLLLGVALPLGTSTLIATYVRKDDKTAFNQDASQIALAYLYALSKRSDIYSSYARIRNKNGAAYTAGNSEEAGTGDKQFTFGLRHRF</sequence>
<evidence type="ECO:0000313" key="13">
    <source>
        <dbReference type="EMBL" id="MDC8758385.1"/>
    </source>
</evidence>
<keyword evidence="14" id="KW-1185">Reference proteome</keyword>
<dbReference type="InterPro" id="IPR050298">
    <property type="entry name" value="Gram-neg_bact_OMP"/>
</dbReference>
<dbReference type="PANTHER" id="PTHR34501">
    <property type="entry name" value="PROTEIN YDDL-RELATED"/>
    <property type="match status" value="1"/>
</dbReference>
<keyword evidence="3" id="KW-0813">Transport</keyword>
<dbReference type="Pfam" id="PF13609">
    <property type="entry name" value="Porin_4"/>
    <property type="match status" value="1"/>
</dbReference>
<evidence type="ECO:0000256" key="11">
    <source>
        <dbReference type="SAM" id="SignalP"/>
    </source>
</evidence>
<keyword evidence="9" id="KW-0472">Membrane</keyword>
<dbReference type="EMBL" id="JAQQXR010000004">
    <property type="protein sequence ID" value="MDC8758385.1"/>
    <property type="molecule type" value="Genomic_DNA"/>
</dbReference>
<dbReference type="Proteomes" id="UP001221208">
    <property type="component" value="Unassembled WGS sequence"/>
</dbReference>
<dbReference type="InterPro" id="IPR033900">
    <property type="entry name" value="Gram_neg_porin_domain"/>
</dbReference>
<evidence type="ECO:0000256" key="9">
    <source>
        <dbReference type="ARBA" id="ARBA00023136"/>
    </source>
</evidence>
<evidence type="ECO:0000256" key="6">
    <source>
        <dbReference type="ARBA" id="ARBA00022729"/>
    </source>
</evidence>
<dbReference type="CDD" id="cd00342">
    <property type="entry name" value="gram_neg_porins"/>
    <property type="match status" value="1"/>
</dbReference>
<dbReference type="PANTHER" id="PTHR34501:SF9">
    <property type="entry name" value="MAJOR OUTER MEMBRANE PROTEIN P.IA"/>
    <property type="match status" value="1"/>
</dbReference>
<evidence type="ECO:0000256" key="8">
    <source>
        <dbReference type="ARBA" id="ARBA00023114"/>
    </source>
</evidence>
<feature type="chain" id="PRO_5046704559" evidence="11">
    <location>
        <begin position="21"/>
        <end position="352"/>
    </location>
</feature>